<dbReference type="SUPFAM" id="SSF53850">
    <property type="entry name" value="Periplasmic binding protein-like II"/>
    <property type="match status" value="1"/>
</dbReference>
<gene>
    <name evidence="1" type="ORF">S01H4_65558</name>
</gene>
<dbReference type="EMBL" id="BART01040166">
    <property type="protein sequence ID" value="GAH26707.1"/>
    <property type="molecule type" value="Genomic_DNA"/>
</dbReference>
<dbReference type="AlphaFoldDB" id="X1E2E3"/>
<comment type="caution">
    <text evidence="1">The sequence shown here is derived from an EMBL/GenBank/DDBJ whole genome shotgun (WGS) entry which is preliminary data.</text>
</comment>
<reference evidence="1" key="1">
    <citation type="journal article" date="2014" name="Front. Microbiol.">
        <title>High frequency of phylogenetically diverse reductive dehalogenase-homologous genes in deep subseafloor sedimentary metagenomes.</title>
        <authorList>
            <person name="Kawai M."/>
            <person name="Futagami T."/>
            <person name="Toyoda A."/>
            <person name="Takaki Y."/>
            <person name="Nishi S."/>
            <person name="Hori S."/>
            <person name="Arai W."/>
            <person name="Tsubouchi T."/>
            <person name="Morono Y."/>
            <person name="Uchiyama I."/>
            <person name="Ito T."/>
            <person name="Fujiyama A."/>
            <person name="Inagaki F."/>
            <person name="Takami H."/>
        </authorList>
    </citation>
    <scope>NUCLEOTIDE SEQUENCE</scope>
    <source>
        <strain evidence="1">Expedition CK06-06</strain>
    </source>
</reference>
<protein>
    <submittedName>
        <fullName evidence="1">Uncharacterized protein</fullName>
    </submittedName>
</protein>
<proteinExistence type="predicted"/>
<sequence length="79" mass="8554">MTVLGVWTGKEAEAFQKMMAPFEAETGIKIEFTGTRDLPAVLTTRVEAGNPPAAANALGLYQTKLLRSAEMNTPQNFPL</sequence>
<evidence type="ECO:0000313" key="1">
    <source>
        <dbReference type="EMBL" id="GAH26707.1"/>
    </source>
</evidence>
<accession>X1E2E3</accession>
<name>X1E2E3_9ZZZZ</name>
<organism evidence="1">
    <name type="scientific">marine sediment metagenome</name>
    <dbReference type="NCBI Taxonomy" id="412755"/>
    <lineage>
        <taxon>unclassified sequences</taxon>
        <taxon>metagenomes</taxon>
        <taxon>ecological metagenomes</taxon>
    </lineage>
</organism>
<dbReference type="Gene3D" id="3.40.190.10">
    <property type="entry name" value="Periplasmic binding protein-like II"/>
    <property type="match status" value="1"/>
</dbReference>